<keyword evidence="11" id="KW-1185">Reference proteome</keyword>
<evidence type="ECO:0000313" key="11">
    <source>
        <dbReference type="Proteomes" id="UP000552045"/>
    </source>
</evidence>
<evidence type="ECO:0000259" key="9">
    <source>
        <dbReference type="Pfam" id="PF01850"/>
    </source>
</evidence>
<dbReference type="GO" id="GO:0000287">
    <property type="term" value="F:magnesium ion binding"/>
    <property type="evidence" value="ECO:0007669"/>
    <property type="project" value="UniProtKB-UniRule"/>
</dbReference>
<evidence type="ECO:0000256" key="4">
    <source>
        <dbReference type="ARBA" id="ARBA00022723"/>
    </source>
</evidence>
<comment type="caution">
    <text evidence="10">The sequence shown here is derived from an EMBL/GenBank/DDBJ whole genome shotgun (WGS) entry which is preliminary data.</text>
</comment>
<dbReference type="SUPFAM" id="SSF88723">
    <property type="entry name" value="PIN domain-like"/>
    <property type="match status" value="1"/>
</dbReference>
<evidence type="ECO:0000256" key="8">
    <source>
        <dbReference type="HAMAP-Rule" id="MF_00265"/>
    </source>
</evidence>
<dbReference type="InterPro" id="IPR002716">
    <property type="entry name" value="PIN_dom"/>
</dbReference>
<dbReference type="AlphaFoldDB" id="A0A7Y9EU98"/>
<proteinExistence type="inferred from homology"/>
<dbReference type="Proteomes" id="UP000552045">
    <property type="component" value="Unassembled WGS sequence"/>
</dbReference>
<dbReference type="Pfam" id="PF01850">
    <property type="entry name" value="PIN"/>
    <property type="match status" value="1"/>
</dbReference>
<keyword evidence="8" id="KW-0800">Toxin</keyword>
<comment type="function">
    <text evidence="8">Toxic component of a toxin-antitoxin (TA) system. An RNase.</text>
</comment>
<keyword evidence="3 8" id="KW-0540">Nuclease</keyword>
<evidence type="ECO:0000256" key="7">
    <source>
        <dbReference type="ARBA" id="ARBA00038093"/>
    </source>
</evidence>
<dbReference type="GO" id="GO:0016787">
    <property type="term" value="F:hydrolase activity"/>
    <property type="evidence" value="ECO:0007669"/>
    <property type="project" value="UniProtKB-KW"/>
</dbReference>
<gene>
    <name evidence="8" type="primary">vapC</name>
    <name evidence="10" type="ORF">BKA02_001143</name>
</gene>
<feature type="domain" description="PIN" evidence="9">
    <location>
        <begin position="2"/>
        <end position="119"/>
    </location>
</feature>
<evidence type="ECO:0000256" key="2">
    <source>
        <dbReference type="ARBA" id="ARBA00022649"/>
    </source>
</evidence>
<evidence type="ECO:0000256" key="1">
    <source>
        <dbReference type="ARBA" id="ARBA00001946"/>
    </source>
</evidence>
<keyword evidence="2 8" id="KW-1277">Toxin-antitoxin system</keyword>
<sequence length="130" mass="14225">MILLDTNVLIRIDDVLLPEDDLVVSALSYAELRFGVQSASDAEQRRRRRATITRIEQLLAPSWLPFTDRAAEAYAALAATVSKVRPAHARSIDTLLAGHALSLGAGVLTLNPKDFELVADELPIVVPKLR</sequence>
<accession>A0A7Y9EU98</accession>
<evidence type="ECO:0000256" key="5">
    <source>
        <dbReference type="ARBA" id="ARBA00022801"/>
    </source>
</evidence>
<dbReference type="EC" id="3.1.-.-" evidence="8"/>
<dbReference type="HAMAP" id="MF_00265">
    <property type="entry name" value="VapC_Nob1"/>
    <property type="match status" value="1"/>
</dbReference>
<dbReference type="InterPro" id="IPR050556">
    <property type="entry name" value="Type_II_TA_system_RNase"/>
</dbReference>
<dbReference type="RefSeq" id="WP_179432126.1">
    <property type="nucleotide sequence ID" value="NZ_BAABLC010000001.1"/>
</dbReference>
<dbReference type="InterPro" id="IPR022907">
    <property type="entry name" value="VapC_family"/>
</dbReference>
<dbReference type="GO" id="GO:0090729">
    <property type="term" value="F:toxin activity"/>
    <property type="evidence" value="ECO:0007669"/>
    <property type="project" value="UniProtKB-KW"/>
</dbReference>
<evidence type="ECO:0000256" key="6">
    <source>
        <dbReference type="ARBA" id="ARBA00022842"/>
    </source>
</evidence>
<dbReference type="PANTHER" id="PTHR33653:SF1">
    <property type="entry name" value="RIBONUCLEASE VAPC2"/>
    <property type="match status" value="1"/>
</dbReference>
<reference evidence="10 11" key="1">
    <citation type="submission" date="2020-07" db="EMBL/GenBank/DDBJ databases">
        <title>Sequencing the genomes of 1000 actinobacteria strains.</title>
        <authorList>
            <person name="Klenk H.-P."/>
        </authorList>
    </citation>
    <scope>NUCLEOTIDE SEQUENCE [LARGE SCALE GENOMIC DNA]</scope>
    <source>
        <strain evidence="10 11">DSM 22185</strain>
    </source>
</reference>
<keyword evidence="5 8" id="KW-0378">Hydrolase</keyword>
<organism evidence="10 11">
    <name type="scientific">Microbacterium pseudoresistens</name>
    <dbReference type="NCBI Taxonomy" id="640634"/>
    <lineage>
        <taxon>Bacteria</taxon>
        <taxon>Bacillati</taxon>
        <taxon>Actinomycetota</taxon>
        <taxon>Actinomycetes</taxon>
        <taxon>Micrococcales</taxon>
        <taxon>Microbacteriaceae</taxon>
        <taxon>Microbacterium</taxon>
    </lineage>
</organism>
<feature type="binding site" evidence="8">
    <location>
        <position position="93"/>
    </location>
    <ligand>
        <name>Mg(2+)</name>
        <dbReference type="ChEBI" id="CHEBI:18420"/>
    </ligand>
</feature>
<dbReference type="EMBL" id="JACCBH010000001">
    <property type="protein sequence ID" value="NYD54088.1"/>
    <property type="molecule type" value="Genomic_DNA"/>
</dbReference>
<evidence type="ECO:0000256" key="3">
    <source>
        <dbReference type="ARBA" id="ARBA00022722"/>
    </source>
</evidence>
<dbReference type="PANTHER" id="PTHR33653">
    <property type="entry name" value="RIBONUCLEASE VAPC2"/>
    <property type="match status" value="1"/>
</dbReference>
<keyword evidence="6 8" id="KW-0460">Magnesium</keyword>
<dbReference type="Gene3D" id="3.40.50.1010">
    <property type="entry name" value="5'-nuclease"/>
    <property type="match status" value="1"/>
</dbReference>
<protein>
    <recommendedName>
        <fullName evidence="8">Ribonuclease VapC</fullName>
        <shortName evidence="8">RNase VapC</shortName>
        <ecNumber evidence="8">3.1.-.-</ecNumber>
    </recommendedName>
    <alternativeName>
        <fullName evidence="8">Toxin VapC</fullName>
    </alternativeName>
</protein>
<comment type="cofactor">
    <cofactor evidence="1 8">
        <name>Mg(2+)</name>
        <dbReference type="ChEBI" id="CHEBI:18420"/>
    </cofactor>
</comment>
<evidence type="ECO:0000313" key="10">
    <source>
        <dbReference type="EMBL" id="NYD54088.1"/>
    </source>
</evidence>
<name>A0A7Y9EU98_9MICO</name>
<keyword evidence="4 8" id="KW-0479">Metal-binding</keyword>
<feature type="binding site" evidence="8">
    <location>
        <position position="5"/>
    </location>
    <ligand>
        <name>Mg(2+)</name>
        <dbReference type="ChEBI" id="CHEBI:18420"/>
    </ligand>
</feature>
<comment type="similarity">
    <text evidence="7 8">Belongs to the PINc/VapC protein family.</text>
</comment>
<dbReference type="GO" id="GO:0004540">
    <property type="term" value="F:RNA nuclease activity"/>
    <property type="evidence" value="ECO:0007669"/>
    <property type="project" value="InterPro"/>
</dbReference>
<dbReference type="InterPro" id="IPR029060">
    <property type="entry name" value="PIN-like_dom_sf"/>
</dbReference>